<evidence type="ECO:0000313" key="1">
    <source>
        <dbReference type="EMBL" id="GLZ80652.1"/>
    </source>
</evidence>
<accession>A0A9W6SR34</accession>
<gene>
    <name evidence="1" type="ORF">Afil01_54590</name>
</gene>
<dbReference type="EMBL" id="BSTX01000004">
    <property type="protein sequence ID" value="GLZ80652.1"/>
    <property type="molecule type" value="Genomic_DNA"/>
</dbReference>
<organism evidence="1 2">
    <name type="scientific">Actinorhabdospora filicis</name>
    <dbReference type="NCBI Taxonomy" id="1785913"/>
    <lineage>
        <taxon>Bacteria</taxon>
        <taxon>Bacillati</taxon>
        <taxon>Actinomycetota</taxon>
        <taxon>Actinomycetes</taxon>
        <taxon>Micromonosporales</taxon>
        <taxon>Micromonosporaceae</taxon>
        <taxon>Actinorhabdospora</taxon>
    </lineage>
</organism>
<protein>
    <submittedName>
        <fullName evidence="1">Uncharacterized protein</fullName>
    </submittedName>
</protein>
<dbReference type="Proteomes" id="UP001165079">
    <property type="component" value="Unassembled WGS sequence"/>
</dbReference>
<sequence length="75" mass="7310">MDGLLPWWEVGLMARCSGAPVAEAARRARGAEGGGRAGGPGLGRVVTRLVGVARAVAGAVGLARAVTGLVGMANG</sequence>
<evidence type="ECO:0000313" key="2">
    <source>
        <dbReference type="Proteomes" id="UP001165079"/>
    </source>
</evidence>
<keyword evidence="2" id="KW-1185">Reference proteome</keyword>
<reference evidence="1" key="1">
    <citation type="submission" date="2023-03" db="EMBL/GenBank/DDBJ databases">
        <title>Actinorhabdospora filicis NBRC 111898.</title>
        <authorList>
            <person name="Ichikawa N."/>
            <person name="Sato H."/>
            <person name="Tonouchi N."/>
        </authorList>
    </citation>
    <scope>NUCLEOTIDE SEQUENCE</scope>
    <source>
        <strain evidence="1">NBRC 111898</strain>
    </source>
</reference>
<proteinExistence type="predicted"/>
<name>A0A9W6SR34_9ACTN</name>
<comment type="caution">
    <text evidence="1">The sequence shown here is derived from an EMBL/GenBank/DDBJ whole genome shotgun (WGS) entry which is preliminary data.</text>
</comment>
<dbReference type="AlphaFoldDB" id="A0A9W6SR34"/>